<dbReference type="Pfam" id="PF00583">
    <property type="entry name" value="Acetyltransf_1"/>
    <property type="match status" value="1"/>
</dbReference>
<dbReference type="SUPFAM" id="SSF55729">
    <property type="entry name" value="Acyl-CoA N-acyltransferases (Nat)"/>
    <property type="match status" value="1"/>
</dbReference>
<feature type="region of interest" description="Disordered" evidence="1">
    <location>
        <begin position="1"/>
        <end position="20"/>
    </location>
</feature>
<evidence type="ECO:0000313" key="3">
    <source>
        <dbReference type="EMBL" id="KAG7167561.1"/>
    </source>
</evidence>
<protein>
    <submittedName>
        <fullName evidence="3">Putative Acetyltransferase (GNAT) domain-containing protein 3</fullName>
    </submittedName>
</protein>
<evidence type="ECO:0000259" key="2">
    <source>
        <dbReference type="PROSITE" id="PS51186"/>
    </source>
</evidence>
<name>A0A8J5K3Q9_HOMAM</name>
<sequence length="95" mass="10734">MMTVSEEYSGQGVGRRLVQESERQGRRLGCQLATAQATAVPSQRLLYRLAYESLYTMDYATFEIAGDRVFDMDKMLGTPSAKVMARLMSEDLQEQ</sequence>
<evidence type="ECO:0000313" key="4">
    <source>
        <dbReference type="Proteomes" id="UP000747542"/>
    </source>
</evidence>
<reference evidence="3" key="1">
    <citation type="journal article" date="2021" name="Sci. Adv.">
        <title>The American lobster genome reveals insights on longevity, neural, and immune adaptations.</title>
        <authorList>
            <person name="Polinski J.M."/>
            <person name="Zimin A.V."/>
            <person name="Clark K.F."/>
            <person name="Kohn A.B."/>
            <person name="Sadowski N."/>
            <person name="Timp W."/>
            <person name="Ptitsyn A."/>
            <person name="Khanna P."/>
            <person name="Romanova D.Y."/>
            <person name="Williams P."/>
            <person name="Greenwood S.J."/>
            <person name="Moroz L.L."/>
            <person name="Walt D.R."/>
            <person name="Bodnar A.G."/>
        </authorList>
    </citation>
    <scope>NUCLEOTIDE SEQUENCE</scope>
    <source>
        <strain evidence="3">GMGI-L3</strain>
    </source>
</reference>
<feature type="domain" description="N-acetyltransferase" evidence="2">
    <location>
        <begin position="1"/>
        <end position="89"/>
    </location>
</feature>
<evidence type="ECO:0000256" key="1">
    <source>
        <dbReference type="SAM" id="MobiDB-lite"/>
    </source>
</evidence>
<dbReference type="CDD" id="cd04301">
    <property type="entry name" value="NAT_SF"/>
    <property type="match status" value="1"/>
</dbReference>
<dbReference type="EMBL" id="JAHLQT010021643">
    <property type="protein sequence ID" value="KAG7167561.1"/>
    <property type="molecule type" value="Genomic_DNA"/>
</dbReference>
<dbReference type="InterPro" id="IPR016181">
    <property type="entry name" value="Acyl_CoA_acyltransferase"/>
</dbReference>
<dbReference type="Proteomes" id="UP000747542">
    <property type="component" value="Unassembled WGS sequence"/>
</dbReference>
<proteinExistence type="predicted"/>
<dbReference type="AlphaFoldDB" id="A0A8J5K3Q9"/>
<dbReference type="PROSITE" id="PS51186">
    <property type="entry name" value="GNAT"/>
    <property type="match status" value="1"/>
</dbReference>
<dbReference type="GO" id="GO:0016747">
    <property type="term" value="F:acyltransferase activity, transferring groups other than amino-acyl groups"/>
    <property type="evidence" value="ECO:0007669"/>
    <property type="project" value="InterPro"/>
</dbReference>
<dbReference type="Gene3D" id="3.40.630.30">
    <property type="match status" value="1"/>
</dbReference>
<organism evidence="3 4">
    <name type="scientific">Homarus americanus</name>
    <name type="common">American lobster</name>
    <dbReference type="NCBI Taxonomy" id="6706"/>
    <lineage>
        <taxon>Eukaryota</taxon>
        <taxon>Metazoa</taxon>
        <taxon>Ecdysozoa</taxon>
        <taxon>Arthropoda</taxon>
        <taxon>Crustacea</taxon>
        <taxon>Multicrustacea</taxon>
        <taxon>Malacostraca</taxon>
        <taxon>Eumalacostraca</taxon>
        <taxon>Eucarida</taxon>
        <taxon>Decapoda</taxon>
        <taxon>Pleocyemata</taxon>
        <taxon>Astacidea</taxon>
        <taxon>Nephropoidea</taxon>
        <taxon>Nephropidae</taxon>
        <taxon>Homarus</taxon>
    </lineage>
</organism>
<dbReference type="InterPro" id="IPR000182">
    <property type="entry name" value="GNAT_dom"/>
</dbReference>
<gene>
    <name evidence="3" type="ORF">Hamer_G013036</name>
</gene>
<comment type="caution">
    <text evidence="3">The sequence shown here is derived from an EMBL/GenBank/DDBJ whole genome shotgun (WGS) entry which is preliminary data.</text>
</comment>
<keyword evidence="4" id="KW-1185">Reference proteome</keyword>
<accession>A0A8J5K3Q9</accession>